<dbReference type="Proteomes" id="UP000515237">
    <property type="component" value="Chromosome"/>
</dbReference>
<proteinExistence type="predicted"/>
<gene>
    <name evidence="2" type="ORF">HUW51_09225</name>
</gene>
<evidence type="ECO:0000313" key="2">
    <source>
        <dbReference type="EMBL" id="QNF32904.1"/>
    </source>
</evidence>
<keyword evidence="3" id="KW-1185">Reference proteome</keyword>
<reference evidence="2 3" key="1">
    <citation type="journal article" date="2018" name="Int. J. Syst. Evol. Microbiol.">
        <title>Adhaeribacter swui sp. nov., isolated from wet mud.</title>
        <authorList>
            <person name="Kim D.U."/>
            <person name="Kim K.W."/>
            <person name="Kang M.S."/>
            <person name="Kim J.Y."/>
            <person name="Jang J.H."/>
            <person name="Kim M.K."/>
        </authorList>
    </citation>
    <scope>NUCLEOTIDE SEQUENCE [LARGE SCALE GENOMIC DNA]</scope>
    <source>
        <strain evidence="2 3">KCTC 52873</strain>
    </source>
</reference>
<keyword evidence="1" id="KW-0472">Membrane</keyword>
<keyword evidence="1" id="KW-0812">Transmembrane</keyword>
<evidence type="ECO:0000256" key="1">
    <source>
        <dbReference type="SAM" id="Phobius"/>
    </source>
</evidence>
<organism evidence="2 3">
    <name type="scientific">Adhaeribacter swui</name>
    <dbReference type="NCBI Taxonomy" id="2086471"/>
    <lineage>
        <taxon>Bacteria</taxon>
        <taxon>Pseudomonadati</taxon>
        <taxon>Bacteroidota</taxon>
        <taxon>Cytophagia</taxon>
        <taxon>Cytophagales</taxon>
        <taxon>Hymenobacteraceae</taxon>
        <taxon>Adhaeribacter</taxon>
    </lineage>
</organism>
<feature type="transmembrane region" description="Helical" evidence="1">
    <location>
        <begin position="58"/>
        <end position="81"/>
    </location>
</feature>
<dbReference type="KEGG" id="aswu:HUW51_09225"/>
<sequence>MKKVIEVNRDLLTQQLITQATPLPELKADFTGQVMAQIDVQTQAQRDKIYEPLLPAKVWRWIGITLSSMVLLVLALSVLVLGPTLDFGFGQAFDSSIKEVLDLNQFGYIPQLTLAGVICFCWLLLDYLYGQLRKS</sequence>
<evidence type="ECO:0000313" key="3">
    <source>
        <dbReference type="Proteomes" id="UP000515237"/>
    </source>
</evidence>
<dbReference type="AlphaFoldDB" id="A0A7G7G6X0"/>
<keyword evidence="1" id="KW-1133">Transmembrane helix</keyword>
<accession>A0A7G7G6X0</accession>
<name>A0A7G7G6X0_9BACT</name>
<protein>
    <submittedName>
        <fullName evidence="2">Uncharacterized protein</fullName>
    </submittedName>
</protein>
<dbReference type="EMBL" id="CP055156">
    <property type="protein sequence ID" value="QNF32904.1"/>
    <property type="molecule type" value="Genomic_DNA"/>
</dbReference>
<feature type="transmembrane region" description="Helical" evidence="1">
    <location>
        <begin position="108"/>
        <end position="129"/>
    </location>
</feature>